<feature type="compositionally biased region" description="Basic residues" evidence="1">
    <location>
        <begin position="665"/>
        <end position="674"/>
    </location>
</feature>
<dbReference type="Proteomes" id="UP001164459">
    <property type="component" value="Chromosome"/>
</dbReference>
<evidence type="ECO:0000256" key="1">
    <source>
        <dbReference type="SAM" id="MobiDB-lite"/>
    </source>
</evidence>
<feature type="compositionally biased region" description="Low complexity" evidence="1">
    <location>
        <begin position="768"/>
        <end position="781"/>
    </location>
</feature>
<name>A0ABY7HA46_9BACT</name>
<keyword evidence="4" id="KW-1185">Reference proteome</keyword>
<accession>A0ABY7HA46</accession>
<reference evidence="3" key="1">
    <citation type="submission" date="2022-11" db="EMBL/GenBank/DDBJ databases">
        <title>Minimal conservation of predation-associated metabolite biosynthetic gene clusters underscores biosynthetic potential of Myxococcota including descriptions for ten novel species: Archangium lansinium sp. nov., Myxococcus landrumus sp. nov., Nannocystis bai.</title>
        <authorList>
            <person name="Ahearne A."/>
            <person name="Stevens C."/>
            <person name="Dowd S."/>
        </authorList>
    </citation>
    <scope>NUCLEOTIDE SEQUENCE</scope>
    <source>
        <strain evidence="3">Fl3</strain>
    </source>
</reference>
<gene>
    <name evidence="3" type="ORF">O0S08_08300</name>
</gene>
<feature type="compositionally biased region" description="Low complexity" evidence="1">
    <location>
        <begin position="675"/>
        <end position="685"/>
    </location>
</feature>
<evidence type="ECO:0000256" key="2">
    <source>
        <dbReference type="SAM" id="SignalP"/>
    </source>
</evidence>
<feature type="compositionally biased region" description="Basic and acidic residues" evidence="1">
    <location>
        <begin position="857"/>
        <end position="873"/>
    </location>
</feature>
<feature type="chain" id="PRO_5045190005" evidence="2">
    <location>
        <begin position="20"/>
        <end position="935"/>
    </location>
</feature>
<organism evidence="3 4">
    <name type="scientific">Nannocystis punicea</name>
    <dbReference type="NCBI Taxonomy" id="2995304"/>
    <lineage>
        <taxon>Bacteria</taxon>
        <taxon>Pseudomonadati</taxon>
        <taxon>Myxococcota</taxon>
        <taxon>Polyangia</taxon>
        <taxon>Nannocystales</taxon>
        <taxon>Nannocystaceae</taxon>
        <taxon>Nannocystis</taxon>
    </lineage>
</organism>
<evidence type="ECO:0000313" key="3">
    <source>
        <dbReference type="EMBL" id="WAS96149.1"/>
    </source>
</evidence>
<proteinExistence type="predicted"/>
<protein>
    <submittedName>
        <fullName evidence="3">Uncharacterized protein</fullName>
    </submittedName>
</protein>
<sequence length="935" mass="98535">MLLALVLALVAPASGSAEIAGERYRELTKPPVEAAAPAPWVERRELSFEPVEGGLRLRGRWTIRSFGTGWFSGRLFAGTPGMRVVSARWGAAPATLKVDDAGATTVAGRVAGRVELTLEAFVPGDPKREAVALELLPAVRGTIVATAPTGLAAALRVDGAEALAVRDTPWSGAGALELSFVTPPAPAAERPPVVVAKVGIGVTVGDADLRGRARAVWEVRQGEVSTLELETAGLGADLEVIGANVRGFSREGDRVRVELQAPVRDRVELELRWSAPIGKAAESRVSLPKVAPVGVFHSEVALQLARDGEVEAVPEAPGWSYVASATLPAWAQGLVEGTATTALVQQSGASEGSLSLLRFVPLEGPPVVVDVAAYTIATSREGRALVRAHYEVRNERAAHLRVSPPAGFKVIGVRVGGQTAAPARAKDGSWIVPLLRSVETVTGLLSFPVEVILLGESSEWRRRESRELRLPTLDAPIAVSRLTLHLPPGYRSRKQAGDGDVVAAFTRGEGITYGLGVGEVGAAQADMVFQDAVQAWMRNDFRAAQGKLDALRGMGAKNENIARLQSNLDVVAGKTSVSQDMSLQRRVREQAKARAHADVQAQAELKKKAEDERARGDYAASASSYQQAIEVGDKLAQLEQTEAVDQKTTNAALAEEYREVQTRSSKGRPKRGKKFASSAKSSGSSVYEFADDVLPGEMTTPSGSAGLPNQAPAREPAGGETAAPIEKPTEVAVTDEEETSATSKAPDSDKDGTFEVTGAIVDAPIGGTVAAKPPVATPKPASAGQTSPESKYVGEGEPAPASTTSRDFTAIVDVVPSSGTSRTVRPVSPPQEPRAIERVAATEVMAVKQQRFRGRVRSRDSLDTKYKAERSRAESTVPKDSPNTAGMPTPEVHASALSVVVPAVGEAVRYQRLLLPAGAAYAVEISAKEPLIAKE</sequence>
<dbReference type="RefSeq" id="WP_269038490.1">
    <property type="nucleotide sequence ID" value="NZ_CP114040.1"/>
</dbReference>
<feature type="region of interest" description="Disordered" evidence="1">
    <location>
        <begin position="851"/>
        <end position="890"/>
    </location>
</feature>
<dbReference type="EMBL" id="CP114040">
    <property type="protein sequence ID" value="WAS96149.1"/>
    <property type="molecule type" value="Genomic_DNA"/>
</dbReference>
<feature type="region of interest" description="Disordered" evidence="1">
    <location>
        <begin position="655"/>
        <end position="835"/>
    </location>
</feature>
<feature type="signal peptide" evidence="2">
    <location>
        <begin position="1"/>
        <end position="19"/>
    </location>
</feature>
<evidence type="ECO:0000313" key="4">
    <source>
        <dbReference type="Proteomes" id="UP001164459"/>
    </source>
</evidence>
<keyword evidence="2" id="KW-0732">Signal</keyword>